<dbReference type="Proteomes" id="UP000322619">
    <property type="component" value="Unassembled WGS sequence"/>
</dbReference>
<dbReference type="AlphaFoldDB" id="A0A5D0WK91"/>
<protein>
    <submittedName>
        <fullName evidence="1">Uncharacterized protein</fullName>
    </submittedName>
</protein>
<dbReference type="EMBL" id="VSLA01000025">
    <property type="protein sequence ID" value="TYC84474.1"/>
    <property type="molecule type" value="Genomic_DNA"/>
</dbReference>
<dbReference type="RefSeq" id="WP_148637967.1">
    <property type="nucleotide sequence ID" value="NZ_VSLA01000025.1"/>
</dbReference>
<gene>
    <name evidence="1" type="ORF">FXB42_11950</name>
</gene>
<comment type="caution">
    <text evidence="1">The sequence shown here is derived from an EMBL/GenBank/DDBJ whole genome shotgun (WGS) entry which is preliminary data.</text>
</comment>
<evidence type="ECO:0000313" key="1">
    <source>
        <dbReference type="EMBL" id="TYC84474.1"/>
    </source>
</evidence>
<sequence>MNDFISTVRTDRLREIGEKERTGIVIADKYKYRLVDTIIIPMSDEKNLIYGFQVNQKDVYFYIIDEGANSYYTIIELYELLKYMCDSGNEDIVFEVLKRIEEIEMKRVRNSIGTDDTAQDIWENRADFIYRGITYHFKAVEYPEYDGIIEMPDGARTLSYQQVFLLLNLIQEKSNAFFTRGESNKKELINGITRLFLGLLSGKEDHDELKSLGWFYDTQKNKYVLRPNMSKNKERKYYLTKEEYLIIMNKES</sequence>
<organism evidence="1 2">
    <name type="scientific">Acetobacterium wieringae</name>
    <dbReference type="NCBI Taxonomy" id="52694"/>
    <lineage>
        <taxon>Bacteria</taxon>
        <taxon>Bacillati</taxon>
        <taxon>Bacillota</taxon>
        <taxon>Clostridia</taxon>
        <taxon>Eubacteriales</taxon>
        <taxon>Eubacteriaceae</taxon>
        <taxon>Acetobacterium</taxon>
    </lineage>
</organism>
<evidence type="ECO:0000313" key="2">
    <source>
        <dbReference type="Proteomes" id="UP000322619"/>
    </source>
</evidence>
<reference evidence="1 2" key="1">
    <citation type="submission" date="2019-08" db="EMBL/GenBank/DDBJ databases">
        <title>Isolation and enrichment of carboxydotrophic bacteria from anaerobic sludge for the production of bio-based chemicals from syngas.</title>
        <authorList>
            <person name="Antares A.L."/>
            <person name="Moreira J."/>
            <person name="Diender M."/>
            <person name="Parshina S.N."/>
            <person name="Stams A.J.M."/>
            <person name="Alves M."/>
            <person name="Alves J.I."/>
            <person name="Sousa D.Z."/>
        </authorList>
    </citation>
    <scope>NUCLEOTIDE SEQUENCE [LARGE SCALE GENOMIC DNA]</scope>
    <source>
        <strain evidence="1 2">JM</strain>
    </source>
</reference>
<name>A0A5D0WK91_9FIRM</name>
<accession>A0A5D0WK91</accession>
<proteinExistence type="predicted"/>